<feature type="signal peptide" evidence="4">
    <location>
        <begin position="1"/>
        <end position="30"/>
    </location>
</feature>
<feature type="region of interest" description="Disordered" evidence="3">
    <location>
        <begin position="343"/>
        <end position="372"/>
    </location>
</feature>
<evidence type="ECO:0000313" key="6">
    <source>
        <dbReference type="Proteomes" id="UP001501161"/>
    </source>
</evidence>
<comment type="caution">
    <text evidence="5">The sequence shown here is derived from an EMBL/GenBank/DDBJ whole genome shotgun (WGS) entry which is preliminary data.</text>
</comment>
<gene>
    <name evidence="5" type="ORF">GCM10009726_20390</name>
</gene>
<organism evidence="5 6">
    <name type="scientific">Nocardioides furvisabuli</name>
    <dbReference type="NCBI Taxonomy" id="375542"/>
    <lineage>
        <taxon>Bacteria</taxon>
        <taxon>Bacillati</taxon>
        <taxon>Actinomycetota</taxon>
        <taxon>Actinomycetes</taxon>
        <taxon>Propionibacteriales</taxon>
        <taxon>Nocardioidaceae</taxon>
        <taxon>Nocardioides</taxon>
    </lineage>
</organism>
<keyword evidence="4" id="KW-0732">Signal</keyword>
<dbReference type="EMBL" id="BAAAMQ010000010">
    <property type="protein sequence ID" value="GAA2107057.1"/>
    <property type="molecule type" value="Genomic_DNA"/>
</dbReference>
<dbReference type="PANTHER" id="PTHR38340">
    <property type="entry name" value="S-LAYER PROTEIN"/>
    <property type="match status" value="1"/>
</dbReference>
<dbReference type="PANTHER" id="PTHR38340:SF1">
    <property type="entry name" value="S-LAYER PROTEIN"/>
    <property type="match status" value="1"/>
</dbReference>
<feature type="chain" id="PRO_5045981487" description="Hemolysin-type calcium-binding repeat-containing protein" evidence="4">
    <location>
        <begin position="31"/>
        <end position="431"/>
    </location>
</feature>
<evidence type="ECO:0000256" key="1">
    <source>
        <dbReference type="ARBA" id="ARBA00004613"/>
    </source>
</evidence>
<reference evidence="6" key="1">
    <citation type="journal article" date="2019" name="Int. J. Syst. Evol. Microbiol.">
        <title>The Global Catalogue of Microorganisms (GCM) 10K type strain sequencing project: providing services to taxonomists for standard genome sequencing and annotation.</title>
        <authorList>
            <consortium name="The Broad Institute Genomics Platform"/>
            <consortium name="The Broad Institute Genome Sequencing Center for Infectious Disease"/>
            <person name="Wu L."/>
            <person name="Ma J."/>
        </authorList>
    </citation>
    <scope>NUCLEOTIDE SEQUENCE [LARGE SCALE GENOMIC DNA]</scope>
    <source>
        <strain evidence="6">JCM 13813</strain>
    </source>
</reference>
<dbReference type="SUPFAM" id="SSF51120">
    <property type="entry name" value="beta-Roll"/>
    <property type="match status" value="2"/>
</dbReference>
<protein>
    <recommendedName>
        <fullName evidence="7">Hemolysin-type calcium-binding repeat-containing protein</fullName>
    </recommendedName>
</protein>
<dbReference type="RefSeq" id="WP_231248602.1">
    <property type="nucleotide sequence ID" value="NZ_BAAAMQ010000010.1"/>
</dbReference>
<comment type="subcellular location">
    <subcellularLocation>
        <location evidence="1">Secreted</location>
    </subcellularLocation>
</comment>
<dbReference type="PRINTS" id="PR00313">
    <property type="entry name" value="CABNDNGRPT"/>
</dbReference>
<keyword evidence="2" id="KW-0964">Secreted</keyword>
<dbReference type="Gene3D" id="2.150.10.10">
    <property type="entry name" value="Serralysin-like metalloprotease, C-terminal"/>
    <property type="match status" value="1"/>
</dbReference>
<evidence type="ECO:0000256" key="4">
    <source>
        <dbReference type="SAM" id="SignalP"/>
    </source>
</evidence>
<dbReference type="Proteomes" id="UP001501161">
    <property type="component" value="Unassembled WGS sequence"/>
</dbReference>
<dbReference type="InterPro" id="IPR050557">
    <property type="entry name" value="RTX_toxin/Mannuronan_C5-epim"/>
</dbReference>
<dbReference type="InterPro" id="IPR011049">
    <property type="entry name" value="Serralysin-like_metalloprot_C"/>
</dbReference>
<keyword evidence="6" id="KW-1185">Reference proteome</keyword>
<accession>A0ABP5IYH9</accession>
<feature type="compositionally biased region" description="Basic and acidic residues" evidence="3">
    <location>
        <begin position="399"/>
        <end position="431"/>
    </location>
</feature>
<evidence type="ECO:0008006" key="7">
    <source>
        <dbReference type="Google" id="ProtNLM"/>
    </source>
</evidence>
<sequence length="431" mass="43822">MRRTTTLTALALIGLAVPGLALLGPSAATGAAGTCQGRTATIVGDPGRAVVGTEDSDVILTHGATAVHALGGNDLVCVTGRRTVSVTVEAGSGDDVVDAHDGPGQPVLADLGTGTDTFLGGPGDDRVELAYPDNTSGIDVVRGGEGDDQLQLQTGPGAAVIDNAAGGFTSAGVLLAQWSDLEDFWVMTPPAPRHLTFEGSTARDRLVHDSWQPAVLDVDLGAGDDVVETRLPPLSGSRLEGGKGTDLVAIASEGSPLALDLALGRLGVRLPDPYDVDAAGFEDAEVFAPEVLLAGTRGDNRLGVMACAGVVTGRAGDDVLRRQYDATFETDLDCSDSLTFSGGQGSDRFRGHGGDDTISGGPGRDVINGRGGDDLVRGNGGADRIWGKGGDDTVYGGGGDDRIVGGPGRDRALGGQGRDRCDADVEKSCER</sequence>
<evidence type="ECO:0000256" key="3">
    <source>
        <dbReference type="SAM" id="MobiDB-lite"/>
    </source>
</evidence>
<dbReference type="InterPro" id="IPR001343">
    <property type="entry name" value="Hemolysn_Ca-bd"/>
</dbReference>
<feature type="region of interest" description="Disordered" evidence="3">
    <location>
        <begin position="388"/>
        <end position="431"/>
    </location>
</feature>
<name>A0ABP5IYH9_9ACTN</name>
<dbReference type="Pfam" id="PF00353">
    <property type="entry name" value="HemolysinCabind"/>
    <property type="match status" value="5"/>
</dbReference>
<proteinExistence type="predicted"/>
<evidence type="ECO:0000256" key="2">
    <source>
        <dbReference type="ARBA" id="ARBA00022525"/>
    </source>
</evidence>
<evidence type="ECO:0000313" key="5">
    <source>
        <dbReference type="EMBL" id="GAA2107057.1"/>
    </source>
</evidence>